<sequence>MRQVAFPGVASRGVAGVVATVLALVATVLLTPSSVAHAATDTSPAWSGSASVVSEASASSVEGRCTDAGVRTFGPASTTAAIVGATVHDDNVYVVSRGLVPPVLAEIDGATKKVVRTVELPSGEGGWATTVSGGQIYVGMYPVPDVHRFDPATGEVLTVARLGGSSGYVWALTTAPDGTVYAATYPDGGIWEIRTDTHEAVLIARPVPGAQYARYIAADDTHVYASVYTPGRLVAIDRRDHSVRYLNPPELGDQSYGPITVDGDRLITTSSHKLITMRTDGSEVLMVELPDSEVLIDALAVGPDATIYATTRRSGSLYRYRPGATEMERIATPAPYDEHRAIVLLDESTMVGAAGSGAVWWLDVNGGTFTYVDLIEAGFPPGPERPQAIAVTDDGTVYVGGHWAVEVHQPSTGTSTRVRVPGEVKAMLVHDGLVYMALYPSTELVALDTATLEVHRFGTILHDQQRPWDMDYDERTGLIVVASAPGTGLLEGALTVFDPRTGDMDVYPGIIEGQSIMSVDAVDGVAYLGGDVLGGGGVSPTRDSASVVAFDLRTRSVLWEIQPLPGHRTTQDVIVDRGILYGVMKREAGTWFALDLPSRTVRQQGFIGSYGETFVHRGRVFATVFTGQIFQLGPSLSEPLVVADGLGDMWYTNPQLAPEAGWYGWGIKDRDLAWIRIDPRCGVPVSEAGALRDDAAVRIGDVM</sequence>
<dbReference type="Gene3D" id="2.130.10.10">
    <property type="entry name" value="YVTN repeat-like/Quinoprotein amine dehydrogenase"/>
    <property type="match status" value="2"/>
</dbReference>
<dbReference type="InterPro" id="IPR051344">
    <property type="entry name" value="Vgb"/>
</dbReference>
<reference evidence="2 3" key="1">
    <citation type="submission" date="2018-08" db="EMBL/GenBank/DDBJ databases">
        <title>Sequencing the genomes of 1000 actinobacteria strains.</title>
        <authorList>
            <person name="Klenk H.-P."/>
        </authorList>
    </citation>
    <scope>NUCLEOTIDE SEQUENCE [LARGE SCALE GENOMIC DNA]</scope>
    <source>
        <strain evidence="2 3">DSM 22891</strain>
    </source>
</reference>
<evidence type="ECO:0000313" key="2">
    <source>
        <dbReference type="EMBL" id="REF37215.1"/>
    </source>
</evidence>
<dbReference type="Proteomes" id="UP000256485">
    <property type="component" value="Unassembled WGS sequence"/>
</dbReference>
<dbReference type="PANTHER" id="PTHR40274">
    <property type="entry name" value="VIRGINIAMYCIN B LYASE"/>
    <property type="match status" value="1"/>
</dbReference>
<dbReference type="SUPFAM" id="SSF50998">
    <property type="entry name" value="Quinoprotein alcohol dehydrogenase-like"/>
    <property type="match status" value="1"/>
</dbReference>
<dbReference type="AlphaFoldDB" id="A0A3D9VDP4"/>
<proteinExistence type="predicted"/>
<dbReference type="InterPro" id="IPR015943">
    <property type="entry name" value="WD40/YVTN_repeat-like_dom_sf"/>
</dbReference>
<evidence type="ECO:0000256" key="1">
    <source>
        <dbReference type="SAM" id="SignalP"/>
    </source>
</evidence>
<dbReference type="EMBL" id="QTUC01000001">
    <property type="protein sequence ID" value="REF37215.1"/>
    <property type="molecule type" value="Genomic_DNA"/>
</dbReference>
<dbReference type="SUPFAM" id="SSF101898">
    <property type="entry name" value="NHL repeat"/>
    <property type="match status" value="1"/>
</dbReference>
<keyword evidence="1" id="KW-0732">Signal</keyword>
<dbReference type="RefSeq" id="WP_115850713.1">
    <property type="nucleotide sequence ID" value="NZ_QTUC01000001.1"/>
</dbReference>
<evidence type="ECO:0000313" key="3">
    <source>
        <dbReference type="Proteomes" id="UP000256485"/>
    </source>
</evidence>
<dbReference type="OrthoDB" id="57332at2"/>
<protein>
    <submittedName>
        <fullName evidence="2">Outer membrane protein assembly factor BamB</fullName>
    </submittedName>
</protein>
<comment type="caution">
    <text evidence="2">The sequence shown here is derived from an EMBL/GenBank/DDBJ whole genome shotgun (WGS) entry which is preliminary data.</text>
</comment>
<organism evidence="2 3">
    <name type="scientific">Thermasporomyces composti</name>
    <dbReference type="NCBI Taxonomy" id="696763"/>
    <lineage>
        <taxon>Bacteria</taxon>
        <taxon>Bacillati</taxon>
        <taxon>Actinomycetota</taxon>
        <taxon>Actinomycetes</taxon>
        <taxon>Propionibacteriales</taxon>
        <taxon>Nocardioidaceae</taxon>
        <taxon>Thermasporomyces</taxon>
    </lineage>
</organism>
<accession>A0A3D9VDP4</accession>
<feature type="chain" id="PRO_5017716861" evidence="1">
    <location>
        <begin position="39"/>
        <end position="703"/>
    </location>
</feature>
<dbReference type="PANTHER" id="PTHR40274:SF3">
    <property type="entry name" value="VIRGINIAMYCIN B LYASE"/>
    <property type="match status" value="1"/>
</dbReference>
<dbReference type="InterPro" id="IPR011047">
    <property type="entry name" value="Quinoprotein_ADH-like_sf"/>
</dbReference>
<keyword evidence="3" id="KW-1185">Reference proteome</keyword>
<feature type="signal peptide" evidence="1">
    <location>
        <begin position="1"/>
        <end position="38"/>
    </location>
</feature>
<gene>
    <name evidence="2" type="ORF">DFJ64_2656</name>
</gene>
<name>A0A3D9VDP4_THECX</name>